<dbReference type="EMBL" id="JAINUF010000001">
    <property type="protein sequence ID" value="KAJ8382258.1"/>
    <property type="molecule type" value="Genomic_DNA"/>
</dbReference>
<reference evidence="1" key="1">
    <citation type="journal article" date="2023" name="Science">
        <title>Genome structures resolve the early diversification of teleost fishes.</title>
        <authorList>
            <person name="Parey E."/>
            <person name="Louis A."/>
            <person name="Montfort J."/>
            <person name="Bouchez O."/>
            <person name="Roques C."/>
            <person name="Iampietro C."/>
            <person name="Lluch J."/>
            <person name="Castinel A."/>
            <person name="Donnadieu C."/>
            <person name="Desvignes T."/>
            <person name="Floi Bucao C."/>
            <person name="Jouanno E."/>
            <person name="Wen M."/>
            <person name="Mejri S."/>
            <person name="Dirks R."/>
            <person name="Jansen H."/>
            <person name="Henkel C."/>
            <person name="Chen W.J."/>
            <person name="Zahm M."/>
            <person name="Cabau C."/>
            <person name="Klopp C."/>
            <person name="Thompson A.W."/>
            <person name="Robinson-Rechavi M."/>
            <person name="Braasch I."/>
            <person name="Lecointre G."/>
            <person name="Bobe J."/>
            <person name="Postlethwait J.H."/>
            <person name="Berthelot C."/>
            <person name="Roest Crollius H."/>
            <person name="Guiguen Y."/>
        </authorList>
    </citation>
    <scope>NUCLEOTIDE SEQUENCE</scope>
    <source>
        <strain evidence="1">WJC10195</strain>
    </source>
</reference>
<gene>
    <name evidence="1" type="ORF">SKAU_G00030360</name>
</gene>
<proteinExistence type="predicted"/>
<accession>A0A9Q1JE15</accession>
<evidence type="ECO:0000313" key="2">
    <source>
        <dbReference type="Proteomes" id="UP001152622"/>
    </source>
</evidence>
<keyword evidence="2" id="KW-1185">Reference proteome</keyword>
<protein>
    <submittedName>
        <fullName evidence="1">Uncharacterized protein</fullName>
    </submittedName>
</protein>
<evidence type="ECO:0000313" key="1">
    <source>
        <dbReference type="EMBL" id="KAJ8382258.1"/>
    </source>
</evidence>
<dbReference type="AlphaFoldDB" id="A0A9Q1JE15"/>
<organism evidence="1 2">
    <name type="scientific">Synaphobranchus kaupii</name>
    <name type="common">Kaup's arrowtooth eel</name>
    <dbReference type="NCBI Taxonomy" id="118154"/>
    <lineage>
        <taxon>Eukaryota</taxon>
        <taxon>Metazoa</taxon>
        <taxon>Chordata</taxon>
        <taxon>Craniata</taxon>
        <taxon>Vertebrata</taxon>
        <taxon>Euteleostomi</taxon>
        <taxon>Actinopterygii</taxon>
        <taxon>Neopterygii</taxon>
        <taxon>Teleostei</taxon>
        <taxon>Anguilliformes</taxon>
        <taxon>Synaphobranchidae</taxon>
        <taxon>Synaphobranchus</taxon>
    </lineage>
</organism>
<name>A0A9Q1JE15_SYNKA</name>
<comment type="caution">
    <text evidence="1">The sequence shown here is derived from an EMBL/GenBank/DDBJ whole genome shotgun (WGS) entry which is preliminary data.</text>
</comment>
<dbReference type="Proteomes" id="UP001152622">
    <property type="component" value="Chromosome 1"/>
</dbReference>
<sequence length="96" mass="10240">MEHSAGESSMAQSLSTLPGCHLVLGFARFAPAQLLANIHHCIWDGLPSCLRPVTRRRAQATTVTVPNARGSAINAQLGIARFCSRGVTFHSQNASL</sequence>